<evidence type="ECO:0000313" key="4">
    <source>
        <dbReference type="Proteomes" id="UP001219605"/>
    </source>
</evidence>
<dbReference type="PROSITE" id="PS51257">
    <property type="entry name" value="PROKAR_LIPOPROTEIN"/>
    <property type="match status" value="1"/>
</dbReference>
<dbReference type="Gene3D" id="2.60.40.1890">
    <property type="entry name" value="PCu(A)C copper chaperone"/>
    <property type="match status" value="1"/>
</dbReference>
<organism evidence="3 4">
    <name type="scientific">Micromonospora cathayae</name>
    <dbReference type="NCBI Taxonomy" id="3028804"/>
    <lineage>
        <taxon>Bacteria</taxon>
        <taxon>Bacillati</taxon>
        <taxon>Actinomycetota</taxon>
        <taxon>Actinomycetes</taxon>
        <taxon>Micromonosporales</taxon>
        <taxon>Micromonosporaceae</taxon>
        <taxon>Micromonospora</taxon>
    </lineage>
</organism>
<dbReference type="Proteomes" id="UP001219605">
    <property type="component" value="Chromosome"/>
</dbReference>
<dbReference type="InterPro" id="IPR036182">
    <property type="entry name" value="PCuAC_sf"/>
</dbReference>
<protein>
    <recommendedName>
        <fullName evidence="5">Copper(I)-binding protein</fullName>
    </recommendedName>
</protein>
<dbReference type="EMBL" id="CP118615">
    <property type="protein sequence ID" value="WDZ85675.1"/>
    <property type="molecule type" value="Genomic_DNA"/>
</dbReference>
<sequence>MTRSIRGSRRAAVLLAGTAAVGLLVSGCGAGQIAETALKQPSVQGVNTGTPDGKYLVRGLVVDFPGGEGYPSGGNAPLSVVLYNDTPQAVRVTVSTDSAQAVVLAGAGASPSATPGESVSPSESASPSVPASPSETASPSAPASPSETASPAPTDTASPSAPASPSPTETTPAGAPPVVEIPPYGYAQLNQQGGRFLQLVGLTEELRPGQQVNLVFDFGGKQVSTPAPVGVPLSPQAPPSPIIERHGGEGGEEGGH</sequence>
<proteinExistence type="predicted"/>
<feature type="compositionally biased region" description="Basic and acidic residues" evidence="1">
    <location>
        <begin position="243"/>
        <end position="256"/>
    </location>
</feature>
<evidence type="ECO:0008006" key="5">
    <source>
        <dbReference type="Google" id="ProtNLM"/>
    </source>
</evidence>
<dbReference type="RefSeq" id="WP_275032413.1">
    <property type="nucleotide sequence ID" value="NZ_CP118615.1"/>
</dbReference>
<keyword evidence="4" id="KW-1185">Reference proteome</keyword>
<evidence type="ECO:0000256" key="2">
    <source>
        <dbReference type="SAM" id="SignalP"/>
    </source>
</evidence>
<evidence type="ECO:0000313" key="3">
    <source>
        <dbReference type="EMBL" id="WDZ85675.1"/>
    </source>
</evidence>
<feature type="signal peptide" evidence="2">
    <location>
        <begin position="1"/>
        <end position="30"/>
    </location>
</feature>
<gene>
    <name evidence="3" type="ORF">PVK37_04285</name>
</gene>
<keyword evidence="2" id="KW-0732">Signal</keyword>
<feature type="region of interest" description="Disordered" evidence="1">
    <location>
        <begin position="108"/>
        <end position="179"/>
    </location>
</feature>
<accession>A0ABY7ZRT9</accession>
<feature type="compositionally biased region" description="Low complexity" evidence="1">
    <location>
        <begin position="108"/>
        <end position="177"/>
    </location>
</feature>
<feature type="region of interest" description="Disordered" evidence="1">
    <location>
        <begin position="226"/>
        <end position="256"/>
    </location>
</feature>
<feature type="chain" id="PRO_5047116343" description="Copper(I)-binding protein" evidence="2">
    <location>
        <begin position="31"/>
        <end position="256"/>
    </location>
</feature>
<name>A0ABY7ZRT9_9ACTN</name>
<evidence type="ECO:0000256" key="1">
    <source>
        <dbReference type="SAM" id="MobiDB-lite"/>
    </source>
</evidence>
<reference evidence="3 4" key="1">
    <citation type="submission" date="2023-02" db="EMBL/GenBank/DDBJ databases">
        <authorList>
            <person name="Mo P."/>
        </authorList>
    </citation>
    <scope>NUCLEOTIDE SEQUENCE [LARGE SCALE GENOMIC DNA]</scope>
    <source>
        <strain evidence="3 4">HUAS 3</strain>
    </source>
</reference>